<dbReference type="Gene3D" id="3.30.420.10">
    <property type="entry name" value="Ribonuclease H-like superfamily/Ribonuclease H"/>
    <property type="match status" value="1"/>
</dbReference>
<dbReference type="InterPro" id="IPR043502">
    <property type="entry name" value="DNA/RNA_pol_sf"/>
</dbReference>
<evidence type="ECO:0000313" key="8">
    <source>
        <dbReference type="Proteomes" id="UP000327157"/>
    </source>
</evidence>
<evidence type="ECO:0000259" key="5">
    <source>
        <dbReference type="Pfam" id="PF13976"/>
    </source>
</evidence>
<dbReference type="InterPro" id="IPR012337">
    <property type="entry name" value="RNaseH-like_sf"/>
</dbReference>
<reference evidence="7 8" key="1">
    <citation type="submission" date="2019-09" db="EMBL/GenBank/DDBJ databases">
        <authorList>
            <person name="Ou C."/>
        </authorList>
    </citation>
    <scope>NUCLEOTIDE SEQUENCE [LARGE SCALE GENOMIC DNA]</scope>
    <source>
        <strain evidence="7">S2</strain>
        <tissue evidence="7">Leaf</tissue>
    </source>
</reference>
<evidence type="ECO:0000313" key="7">
    <source>
        <dbReference type="EMBL" id="KAB2636520.1"/>
    </source>
</evidence>
<dbReference type="InterPro" id="IPR036397">
    <property type="entry name" value="RNaseH_sf"/>
</dbReference>
<dbReference type="PANTHER" id="PTHR11439">
    <property type="entry name" value="GAG-POL-RELATED RETROTRANSPOSON"/>
    <property type="match status" value="1"/>
</dbReference>
<keyword evidence="3" id="KW-0472">Membrane</keyword>
<dbReference type="Pfam" id="PF13976">
    <property type="entry name" value="gag_pre-integrs"/>
    <property type="match status" value="1"/>
</dbReference>
<sequence length="906" mass="101762">MHIICTVHTHDMHRTRETLTTTYWLVTPQSSSVQSYNPLLICQICDKKGHSALHCFQRGCQICNRVGHTAATCFDRGNSAMSSPLYSQQFQASGMSQPMYSQPFQPSGSPIHPVQHMNSKSMNNSSMAPQAQSPMAFTARTNPSPSAPQQEFWLLDSGVTNHMTSELSNLQASTSYPSHELVTGANGEGLPISHIGQSCIPTPSHKFQLNNVLCVPHLSQHLLSMYQLCKDNNCRCIVDEFSVCIQDKVTNKVLFHELSNNVVYPLPLFKPSRLQPTAYLGQKVHTPLWHCRLGHPTNSIVQLALRKSAISFPCNSIPQTCISCLKGKFTKLPFPLVAAKSNVPFEVIHTDVWGPAPVMSIEGHRYYVSFVDKCTRYTWIFPMINKAAVYHKLIVSRHVVFDEDTFPSVSMHSSSSRSHVSHSPSSPSRHGDLVPDSTSSSVDTCSPSVEQSDIHPDVTVSQVPELQPVSVSQIPTHPMQTRSKSGIFKKKVLLAQVHVTAMDEEMAALVKQKTWQLVPLPPNKNLVGCKWIYKVKTNPDGTVARYKARLVAKGFSQEAGLDYYETFSPVVKPTTVRLMLSLAATKGWRLKQLDVKNAFLHGFLDEEVYMCQPQGFIDPDHPELVCKLERSLYGLKQAPQAWNERFTRFLLTLGFQSSYADPSLYVKHDGQSVVVLLLYVDDIILSGDDETKVQAVITQLTSEFDMKDLGLLHYFLGLQIEYQTYGLFVHQSKYVSDLLKKTNMLDSKPCTTPCHPNHKLLNHGSPPFLGSGLYRSIVGALQYLTFTRPDIAYSVNQVCQFMHSPLESHFVAVKRILRYLRGSMSLGLCFKPGLLDIKAYTDADWAGDPNDRRSTTGFVVFLGCNPISSYSRIYIFRVLIFLFFTVTTFLPWRWPRILSYIQKPNI</sequence>
<dbReference type="Pfam" id="PF07727">
    <property type="entry name" value="RVT_2"/>
    <property type="match status" value="1"/>
</dbReference>
<keyword evidence="3" id="KW-0812">Transmembrane</keyword>
<evidence type="ECO:0000256" key="1">
    <source>
        <dbReference type="ARBA" id="ARBA00022750"/>
    </source>
</evidence>
<reference evidence="7 8" key="3">
    <citation type="submission" date="2019-11" db="EMBL/GenBank/DDBJ databases">
        <title>A de novo genome assembly of a pear dwarfing rootstock.</title>
        <authorList>
            <person name="Wang F."/>
            <person name="Wang J."/>
            <person name="Li S."/>
            <person name="Zhang Y."/>
            <person name="Fang M."/>
            <person name="Ma L."/>
            <person name="Zhao Y."/>
            <person name="Jiang S."/>
        </authorList>
    </citation>
    <scope>NUCLEOTIDE SEQUENCE [LARGE SCALE GENOMIC DNA]</scope>
    <source>
        <strain evidence="7">S2</strain>
        <tissue evidence="7">Leaf</tissue>
    </source>
</reference>
<dbReference type="InterPro" id="IPR054722">
    <property type="entry name" value="PolX-like_BBD"/>
</dbReference>
<evidence type="ECO:0000259" key="4">
    <source>
        <dbReference type="Pfam" id="PF07727"/>
    </source>
</evidence>
<keyword evidence="1" id="KW-0064">Aspartyl protease</keyword>
<dbReference type="SUPFAM" id="SSF57756">
    <property type="entry name" value="Retrovirus zinc finger-like domains"/>
    <property type="match status" value="1"/>
</dbReference>
<dbReference type="GO" id="GO:0008270">
    <property type="term" value="F:zinc ion binding"/>
    <property type="evidence" value="ECO:0007669"/>
    <property type="project" value="InterPro"/>
</dbReference>
<organism evidence="7 8">
    <name type="scientific">Pyrus ussuriensis x Pyrus communis</name>
    <dbReference type="NCBI Taxonomy" id="2448454"/>
    <lineage>
        <taxon>Eukaryota</taxon>
        <taxon>Viridiplantae</taxon>
        <taxon>Streptophyta</taxon>
        <taxon>Embryophyta</taxon>
        <taxon>Tracheophyta</taxon>
        <taxon>Spermatophyta</taxon>
        <taxon>Magnoliopsida</taxon>
        <taxon>eudicotyledons</taxon>
        <taxon>Gunneridae</taxon>
        <taxon>Pentapetalae</taxon>
        <taxon>rosids</taxon>
        <taxon>fabids</taxon>
        <taxon>Rosales</taxon>
        <taxon>Rosaceae</taxon>
        <taxon>Amygdaloideae</taxon>
        <taxon>Maleae</taxon>
        <taxon>Pyrus</taxon>
    </lineage>
</organism>
<feature type="region of interest" description="Disordered" evidence="2">
    <location>
        <begin position="411"/>
        <end position="457"/>
    </location>
</feature>
<protein>
    <submittedName>
        <fullName evidence="7">Retrovirus-related Pol polyprotein from transposon TNT 1-94</fullName>
    </submittedName>
</protein>
<feature type="domain" description="GAG-pre-integrase" evidence="5">
    <location>
        <begin position="284"/>
        <end position="328"/>
    </location>
</feature>
<dbReference type="Pfam" id="PF22936">
    <property type="entry name" value="Pol_BBD"/>
    <property type="match status" value="1"/>
</dbReference>
<evidence type="ECO:0000256" key="2">
    <source>
        <dbReference type="SAM" id="MobiDB-lite"/>
    </source>
</evidence>
<dbReference type="InterPro" id="IPR025724">
    <property type="entry name" value="GAG-pre-integrase_dom"/>
</dbReference>
<feature type="transmembrane region" description="Helical" evidence="3">
    <location>
        <begin position="874"/>
        <end position="894"/>
    </location>
</feature>
<keyword evidence="1" id="KW-0378">Hydrolase</keyword>
<dbReference type="Proteomes" id="UP000327157">
    <property type="component" value="Chromosome 5"/>
</dbReference>
<feature type="domain" description="Retrovirus-related Pol polyprotein from transposon TNT 1-94-like beta-barrel" evidence="6">
    <location>
        <begin position="153"/>
        <end position="230"/>
    </location>
</feature>
<keyword evidence="8" id="KW-1185">Reference proteome</keyword>
<dbReference type="SUPFAM" id="SSF56672">
    <property type="entry name" value="DNA/RNA polymerases"/>
    <property type="match status" value="1"/>
</dbReference>
<dbReference type="InterPro" id="IPR013103">
    <property type="entry name" value="RVT_2"/>
</dbReference>
<gene>
    <name evidence="7" type="ORF">D8674_027054</name>
</gene>
<dbReference type="InterPro" id="IPR036875">
    <property type="entry name" value="Znf_CCHC_sf"/>
</dbReference>
<dbReference type="PANTHER" id="PTHR11439:SF500">
    <property type="entry name" value="RNA-DIRECTED DNA POLYMERASE"/>
    <property type="match status" value="1"/>
</dbReference>
<dbReference type="OrthoDB" id="428604at2759"/>
<reference evidence="8" key="2">
    <citation type="submission" date="2019-10" db="EMBL/GenBank/DDBJ databases">
        <title>A de novo genome assembly of a pear dwarfing rootstock.</title>
        <authorList>
            <person name="Wang F."/>
            <person name="Wang J."/>
            <person name="Li S."/>
            <person name="Zhang Y."/>
            <person name="Fang M."/>
            <person name="Ma L."/>
            <person name="Zhao Y."/>
            <person name="Jiang S."/>
        </authorList>
    </citation>
    <scope>NUCLEOTIDE SEQUENCE [LARGE SCALE GENOMIC DNA]</scope>
</reference>
<dbReference type="AlphaFoldDB" id="A0A5N5IFZ1"/>
<dbReference type="GO" id="GO:0003676">
    <property type="term" value="F:nucleic acid binding"/>
    <property type="evidence" value="ECO:0007669"/>
    <property type="project" value="InterPro"/>
</dbReference>
<dbReference type="EMBL" id="SMOL01000004">
    <property type="protein sequence ID" value="KAB2636520.1"/>
    <property type="molecule type" value="Genomic_DNA"/>
</dbReference>
<keyword evidence="1" id="KW-0645">Protease</keyword>
<comment type="caution">
    <text evidence="7">The sequence shown here is derived from an EMBL/GenBank/DDBJ whole genome shotgun (WGS) entry which is preliminary data.</text>
</comment>
<evidence type="ECO:0000256" key="3">
    <source>
        <dbReference type="SAM" id="Phobius"/>
    </source>
</evidence>
<keyword evidence="3" id="KW-1133">Transmembrane helix</keyword>
<feature type="compositionally biased region" description="Low complexity" evidence="2">
    <location>
        <begin position="411"/>
        <end position="448"/>
    </location>
</feature>
<dbReference type="GO" id="GO:0004190">
    <property type="term" value="F:aspartic-type endopeptidase activity"/>
    <property type="evidence" value="ECO:0007669"/>
    <property type="project" value="UniProtKB-KW"/>
</dbReference>
<feature type="domain" description="Reverse transcriptase Ty1/copia-type" evidence="4">
    <location>
        <begin position="513"/>
        <end position="754"/>
    </location>
</feature>
<evidence type="ECO:0000259" key="6">
    <source>
        <dbReference type="Pfam" id="PF22936"/>
    </source>
</evidence>
<accession>A0A5N5IFZ1</accession>
<proteinExistence type="predicted"/>
<name>A0A5N5IFZ1_9ROSA</name>
<dbReference type="SUPFAM" id="SSF53098">
    <property type="entry name" value="Ribonuclease H-like"/>
    <property type="match status" value="1"/>
</dbReference>